<dbReference type="OrthoDB" id="1524679at2"/>
<sequence>MATEIITREDLEEFGNKLIGQMKALLSGGNGEGNQPKWIKSYQVKNLLKISSNTLQSLRDNGTLPFTKIGGILYYSLEDIQKVLRGEVQSKRIRLARS</sequence>
<reference evidence="2 3" key="1">
    <citation type="submission" date="2019-12" db="EMBL/GenBank/DDBJ databases">
        <title>Mucilaginibacter sp. HME9299 genome sequencing and assembly.</title>
        <authorList>
            <person name="Kang H."/>
            <person name="Kim H."/>
            <person name="Joh K."/>
        </authorList>
    </citation>
    <scope>NUCLEOTIDE SEQUENCE [LARGE SCALE GENOMIC DNA]</scope>
    <source>
        <strain evidence="2 3">HME9299</strain>
    </source>
</reference>
<dbReference type="AlphaFoldDB" id="A0A6I4ICK9"/>
<dbReference type="PANTHER" id="PTHR34585">
    <property type="match status" value="1"/>
</dbReference>
<dbReference type="InterPro" id="IPR041657">
    <property type="entry name" value="HTH_17"/>
</dbReference>
<dbReference type="Pfam" id="PF12728">
    <property type="entry name" value="HTH_17"/>
    <property type="match status" value="1"/>
</dbReference>
<gene>
    <name evidence="2" type="ORF">GO816_16135</name>
</gene>
<keyword evidence="3" id="KW-1185">Reference proteome</keyword>
<comment type="caution">
    <text evidence="2">The sequence shown here is derived from an EMBL/GenBank/DDBJ whole genome shotgun (WGS) entry which is preliminary data.</text>
</comment>
<name>A0A6I4ICK9_9SPHI</name>
<proteinExistence type="predicted"/>
<evidence type="ECO:0000313" key="3">
    <source>
        <dbReference type="Proteomes" id="UP000434850"/>
    </source>
</evidence>
<dbReference type="SUPFAM" id="SSF46955">
    <property type="entry name" value="Putative DNA-binding domain"/>
    <property type="match status" value="1"/>
</dbReference>
<dbReference type="InterPro" id="IPR009061">
    <property type="entry name" value="DNA-bd_dom_put_sf"/>
</dbReference>
<accession>A0A6I4ICK9</accession>
<evidence type="ECO:0000313" key="2">
    <source>
        <dbReference type="EMBL" id="MVN92667.1"/>
    </source>
</evidence>
<evidence type="ECO:0000259" key="1">
    <source>
        <dbReference type="Pfam" id="PF12728"/>
    </source>
</evidence>
<dbReference type="EMBL" id="WQLA01000007">
    <property type="protein sequence ID" value="MVN92667.1"/>
    <property type="molecule type" value="Genomic_DNA"/>
</dbReference>
<dbReference type="PANTHER" id="PTHR34585:SF22">
    <property type="entry name" value="HELIX-TURN-HELIX DOMAIN-CONTAINING PROTEIN"/>
    <property type="match status" value="1"/>
</dbReference>
<organism evidence="2 3">
    <name type="scientific">Mucilaginibacter aquatilis</name>
    <dbReference type="NCBI Taxonomy" id="1517760"/>
    <lineage>
        <taxon>Bacteria</taxon>
        <taxon>Pseudomonadati</taxon>
        <taxon>Bacteroidota</taxon>
        <taxon>Sphingobacteriia</taxon>
        <taxon>Sphingobacteriales</taxon>
        <taxon>Sphingobacteriaceae</taxon>
        <taxon>Mucilaginibacter</taxon>
    </lineage>
</organism>
<protein>
    <submittedName>
        <fullName evidence="2">Helix-turn-helix domain-containing protein</fullName>
    </submittedName>
</protein>
<dbReference type="RefSeq" id="WP_157542992.1">
    <property type="nucleotide sequence ID" value="NZ_WQLA01000007.1"/>
</dbReference>
<dbReference type="Proteomes" id="UP000434850">
    <property type="component" value="Unassembled WGS sequence"/>
</dbReference>
<feature type="domain" description="Helix-turn-helix" evidence="1">
    <location>
        <begin position="43"/>
        <end position="85"/>
    </location>
</feature>